<comment type="caution">
    <text evidence="4">The sequence shown here is derived from an EMBL/GenBank/DDBJ whole genome shotgun (WGS) entry which is preliminary data.</text>
</comment>
<keyword evidence="1" id="KW-0805">Transcription regulation</keyword>
<dbReference type="Pfam" id="PF08279">
    <property type="entry name" value="HTH_11"/>
    <property type="match status" value="1"/>
</dbReference>
<dbReference type="InterPro" id="IPR036390">
    <property type="entry name" value="WH_DNA-bd_sf"/>
</dbReference>
<evidence type="ECO:0000256" key="1">
    <source>
        <dbReference type="ARBA" id="ARBA00023015"/>
    </source>
</evidence>
<accession>A0ABV3ZH23</accession>
<dbReference type="SUPFAM" id="SSF46785">
    <property type="entry name" value="Winged helix' DNA-binding domain"/>
    <property type="match status" value="1"/>
</dbReference>
<dbReference type="PROSITE" id="PS51000">
    <property type="entry name" value="HTH_DEOR_2"/>
    <property type="match status" value="1"/>
</dbReference>
<sequence length="316" mass="36720">MNRIDRLNAILIHLQGKKRVTAQQIADRFDISLRSVYRDIKALDEAGVPVIGEAGIGYSIMEGYRLPPVMFTSEEAQSILLAGKFAEKFTSPTVKKQFESALFKIKAVLRATDKENIEKLEETVLVMGPVSGRYEGENKYLSDLQRAIIDKKSIRIDYQKLYADKSDRIVEPIGLCYYAGAWHCIAWCTLRNDYRDFKISRIQSLEITDISFETDRHPSIKEYIERMRTEETLREIVIRIKKEMMPFIHQHKYYYGFVSEELLGDYVRITFLNGFPDTFCRWILMFTDKVIIESPQSIKNTVQALCKTLHQHYSAS</sequence>
<dbReference type="Gene3D" id="1.10.10.10">
    <property type="entry name" value="Winged helix-like DNA-binding domain superfamily/Winged helix DNA-binding domain"/>
    <property type="match status" value="1"/>
</dbReference>
<proteinExistence type="predicted"/>
<feature type="domain" description="HTH deoR-type" evidence="3">
    <location>
        <begin position="3"/>
        <end position="58"/>
    </location>
</feature>
<reference evidence="4 5" key="1">
    <citation type="submission" date="2023-07" db="EMBL/GenBank/DDBJ databases">
        <authorList>
            <person name="Lian W.-H."/>
        </authorList>
    </citation>
    <scope>NUCLEOTIDE SEQUENCE [LARGE SCALE GENOMIC DNA]</scope>
    <source>
        <strain evidence="4 5">SYSU DXS3180</strain>
    </source>
</reference>
<dbReference type="PROSITE" id="PS52050">
    <property type="entry name" value="WYL"/>
    <property type="match status" value="1"/>
</dbReference>
<gene>
    <name evidence="4" type="ORF">QTN47_16710</name>
</gene>
<dbReference type="Proteomes" id="UP001560573">
    <property type="component" value="Unassembled WGS sequence"/>
</dbReference>
<keyword evidence="5" id="KW-1185">Reference proteome</keyword>
<evidence type="ECO:0000313" key="4">
    <source>
        <dbReference type="EMBL" id="MEX6689152.1"/>
    </source>
</evidence>
<dbReference type="InterPro" id="IPR001034">
    <property type="entry name" value="DeoR_HTH"/>
</dbReference>
<evidence type="ECO:0000259" key="3">
    <source>
        <dbReference type="PROSITE" id="PS51000"/>
    </source>
</evidence>
<evidence type="ECO:0000313" key="5">
    <source>
        <dbReference type="Proteomes" id="UP001560573"/>
    </source>
</evidence>
<evidence type="ECO:0000256" key="2">
    <source>
        <dbReference type="ARBA" id="ARBA00023163"/>
    </source>
</evidence>
<dbReference type="InterPro" id="IPR051534">
    <property type="entry name" value="CBASS_pafABC_assoc_protein"/>
</dbReference>
<organism evidence="4 5">
    <name type="scientific">Danxiaibacter flavus</name>
    <dbReference type="NCBI Taxonomy" id="3049108"/>
    <lineage>
        <taxon>Bacteria</taxon>
        <taxon>Pseudomonadati</taxon>
        <taxon>Bacteroidota</taxon>
        <taxon>Chitinophagia</taxon>
        <taxon>Chitinophagales</taxon>
        <taxon>Chitinophagaceae</taxon>
        <taxon>Danxiaibacter</taxon>
    </lineage>
</organism>
<dbReference type="InterPro" id="IPR013196">
    <property type="entry name" value="HTH_11"/>
</dbReference>
<name>A0ABV3ZH23_9BACT</name>
<dbReference type="RefSeq" id="WP_369330559.1">
    <property type="nucleotide sequence ID" value="NZ_JAULBC010000005.1"/>
</dbReference>
<dbReference type="Pfam" id="PF13280">
    <property type="entry name" value="WYL"/>
    <property type="match status" value="1"/>
</dbReference>
<dbReference type="InterPro" id="IPR036388">
    <property type="entry name" value="WH-like_DNA-bd_sf"/>
</dbReference>
<dbReference type="InterPro" id="IPR026881">
    <property type="entry name" value="WYL_dom"/>
</dbReference>
<protein>
    <submittedName>
        <fullName evidence="4">YafY family protein</fullName>
    </submittedName>
</protein>
<dbReference type="PANTHER" id="PTHR34580">
    <property type="match status" value="1"/>
</dbReference>
<dbReference type="PANTHER" id="PTHR34580:SF3">
    <property type="entry name" value="PROTEIN PAFB"/>
    <property type="match status" value="1"/>
</dbReference>
<dbReference type="EMBL" id="JAULBC010000005">
    <property type="protein sequence ID" value="MEX6689152.1"/>
    <property type="molecule type" value="Genomic_DNA"/>
</dbReference>
<keyword evidence="2" id="KW-0804">Transcription</keyword>